<feature type="transmembrane region" description="Helical" evidence="6">
    <location>
        <begin position="73"/>
        <end position="99"/>
    </location>
</feature>
<evidence type="ECO:0000313" key="10">
    <source>
        <dbReference type="RefSeq" id="XP_020080870.1"/>
    </source>
</evidence>
<evidence type="ECO:0000256" key="3">
    <source>
        <dbReference type="ARBA" id="ARBA00022692"/>
    </source>
</evidence>
<feature type="transmembrane region" description="Helical" evidence="6">
    <location>
        <begin position="237"/>
        <end position="255"/>
    </location>
</feature>
<dbReference type="OrthoDB" id="1892640at2759"/>
<dbReference type="STRING" id="4615.A0A199V3L3"/>
<dbReference type="PANTHER" id="PTHR32191">
    <property type="entry name" value="TETRASPANIN-8-RELATED"/>
    <property type="match status" value="1"/>
</dbReference>
<dbReference type="InterPro" id="IPR044991">
    <property type="entry name" value="TET_plant"/>
</dbReference>
<accession>A0A199V3L3</accession>
<dbReference type="RefSeq" id="XP_020080870.1">
    <property type="nucleotide sequence ID" value="XM_020225281.1"/>
</dbReference>
<keyword evidence="5 6" id="KW-0472">Membrane</keyword>
<name>A0A199V3L3_ANACO</name>
<dbReference type="InterPro" id="IPR018503">
    <property type="entry name" value="Tetraspanin_CS"/>
</dbReference>
<dbReference type="Gramene" id="Aco012097.1.mrna1">
    <property type="protein sequence ID" value="Aco012097.1.mrna1"/>
    <property type="gene ID" value="Aco012097.1.path1"/>
</dbReference>
<evidence type="ECO:0000256" key="1">
    <source>
        <dbReference type="ARBA" id="ARBA00004141"/>
    </source>
</evidence>
<evidence type="ECO:0000313" key="7">
    <source>
        <dbReference type="EMBL" id="OAY71563.1"/>
    </source>
</evidence>
<feature type="transmembrane region" description="Helical" evidence="6">
    <location>
        <begin position="12"/>
        <end position="32"/>
    </location>
</feature>
<dbReference type="AlphaFoldDB" id="A0A199V3L3"/>
<dbReference type="Proteomes" id="UP000092600">
    <property type="component" value="Unassembled WGS sequence"/>
</dbReference>
<dbReference type="Proteomes" id="UP000515123">
    <property type="component" value="Linkage group 2"/>
</dbReference>
<keyword evidence="3 6" id="KW-0812">Transmembrane</keyword>
<reference evidence="7 8" key="1">
    <citation type="journal article" date="2016" name="DNA Res.">
        <title>The draft genome of MD-2 pineapple using hybrid error correction of long reads.</title>
        <authorList>
            <person name="Redwan R.M."/>
            <person name="Saidin A."/>
            <person name="Kumar S.V."/>
        </authorList>
    </citation>
    <scope>NUCLEOTIDE SEQUENCE [LARGE SCALE GENOMIC DNA]</scope>
    <source>
        <strain evidence="8">cv. MD2</strain>
        <tissue evidence="7">Leaf</tissue>
    </source>
</reference>
<dbReference type="GO" id="GO:0016020">
    <property type="term" value="C:membrane"/>
    <property type="evidence" value="ECO:0007669"/>
    <property type="project" value="UniProtKB-SubCell"/>
</dbReference>
<comment type="subcellular location">
    <subcellularLocation>
        <location evidence="1">Membrane</location>
        <topology evidence="1">Multi-pass membrane protein</topology>
    </subcellularLocation>
</comment>
<organism evidence="7 8">
    <name type="scientific">Ananas comosus</name>
    <name type="common">Pineapple</name>
    <name type="synonym">Ananas ananas</name>
    <dbReference type="NCBI Taxonomy" id="4615"/>
    <lineage>
        <taxon>Eukaryota</taxon>
        <taxon>Viridiplantae</taxon>
        <taxon>Streptophyta</taxon>
        <taxon>Embryophyta</taxon>
        <taxon>Tracheophyta</taxon>
        <taxon>Spermatophyta</taxon>
        <taxon>Magnoliopsida</taxon>
        <taxon>Liliopsida</taxon>
        <taxon>Poales</taxon>
        <taxon>Bromeliaceae</taxon>
        <taxon>Bromelioideae</taxon>
        <taxon>Ananas</taxon>
    </lineage>
</organism>
<dbReference type="PRINTS" id="PR00259">
    <property type="entry name" value="TMFOUR"/>
</dbReference>
<comment type="similarity">
    <text evidence="2">Belongs to the tetraspanin (TM4SF) family.</text>
</comment>
<evidence type="ECO:0000256" key="5">
    <source>
        <dbReference type="ARBA" id="ARBA00023136"/>
    </source>
</evidence>
<evidence type="ECO:0000256" key="2">
    <source>
        <dbReference type="ARBA" id="ARBA00006840"/>
    </source>
</evidence>
<dbReference type="GeneID" id="109704533"/>
<keyword evidence="4 6" id="KW-1133">Transmembrane helix</keyword>
<evidence type="ECO:0000256" key="4">
    <source>
        <dbReference type="ARBA" id="ARBA00022989"/>
    </source>
</evidence>
<proteinExistence type="inferred from homology"/>
<dbReference type="EMBL" id="LSRQ01003427">
    <property type="protein sequence ID" value="OAY71563.1"/>
    <property type="molecule type" value="Genomic_DNA"/>
</dbReference>
<dbReference type="GO" id="GO:0009734">
    <property type="term" value="P:auxin-activated signaling pathway"/>
    <property type="evidence" value="ECO:0007669"/>
    <property type="project" value="InterPro"/>
</dbReference>
<keyword evidence="9" id="KW-1185">Reference proteome</keyword>
<sequence>MFRLSNNLIGVLNLLTFLLSVPVLGGGVWLATRGGGSGTECERFLTVPLIVLGAFLMLVSLAGLVGACCRASLLLWLYLVAMFLLILLLFAFTLFAFLVTNKGAGEAVSNRGFKEYRLGDYSHWLQKRVDNSKNWAKIRSCLQDSKICERLQQGNETFDQFIRDNLSPIQSGCCKPPTECDFTYVSPTVWTVNSTTLTSTNNTDCSAWNNDPSTLCYGCQSCKAGVLANIKKDWKKVAIINIVVLVFLIMVYSVGCCAFRNIRRDNAYGYGGWKGRYP</sequence>
<protein>
    <submittedName>
        <fullName evidence="7">Tetraspanin-7</fullName>
    </submittedName>
    <submittedName>
        <fullName evidence="10">Tetraspanin-8</fullName>
    </submittedName>
</protein>
<evidence type="ECO:0000313" key="9">
    <source>
        <dbReference type="Proteomes" id="UP000515123"/>
    </source>
</evidence>
<evidence type="ECO:0000313" key="8">
    <source>
        <dbReference type="Proteomes" id="UP000092600"/>
    </source>
</evidence>
<dbReference type="PROSITE" id="PS00421">
    <property type="entry name" value="TM4_1"/>
    <property type="match status" value="1"/>
</dbReference>
<reference evidence="10" key="2">
    <citation type="submission" date="2025-04" db="UniProtKB">
        <authorList>
            <consortium name="RefSeq"/>
        </authorList>
    </citation>
    <scope>IDENTIFICATION</scope>
    <source>
        <tissue evidence="10">Leaf</tissue>
    </source>
</reference>
<dbReference type="Pfam" id="PF00335">
    <property type="entry name" value="Tetraspanin"/>
    <property type="match status" value="1"/>
</dbReference>
<evidence type="ECO:0000256" key="6">
    <source>
        <dbReference type="SAM" id="Phobius"/>
    </source>
</evidence>
<gene>
    <name evidence="10" type="primary">LOC109704533</name>
    <name evidence="7" type="ORF">ACMD2_25686</name>
</gene>
<feature type="transmembrane region" description="Helical" evidence="6">
    <location>
        <begin position="44"/>
        <end position="67"/>
    </location>
</feature>
<dbReference type="InterPro" id="IPR018499">
    <property type="entry name" value="Tetraspanin/Peripherin"/>
</dbReference>